<organism evidence="3 4">
    <name type="scientific">Tetrahymena thermophila (strain SB210)</name>
    <dbReference type="NCBI Taxonomy" id="312017"/>
    <lineage>
        <taxon>Eukaryota</taxon>
        <taxon>Sar</taxon>
        <taxon>Alveolata</taxon>
        <taxon>Ciliophora</taxon>
        <taxon>Intramacronucleata</taxon>
        <taxon>Oligohymenophorea</taxon>
        <taxon>Hymenostomatida</taxon>
        <taxon>Tetrahymenina</taxon>
        <taxon>Tetrahymenidae</taxon>
        <taxon>Tetrahymena</taxon>
    </lineage>
</organism>
<keyword evidence="2" id="KW-0472">Membrane</keyword>
<name>I7M7G7_TETTS</name>
<evidence type="ECO:0000256" key="1">
    <source>
        <dbReference type="SAM" id="MobiDB-lite"/>
    </source>
</evidence>
<sequence length="594" mass="70293">MQLIYFGDSLIENTVLIIGCTGDLIAFIICYIKISQIIRKDGRRHMTFVNKTHFLKLLIAVFITLLNALGILLEIIMNQNVYMMILIQYSIQTFIWSFCLITIRAEFLFLGRTTIHLRIFTLIDLLINLIGVLIMFWGLSSLEFAAIFSSAIKFLFFLYCQLFTNDIQERRDLNSPLIISKQPVVKKRVFKKFNGQRYKPFYYNSTYGDSQVCCSPHFVNLTEDERQTFLQKSEEDKKNNQITEIFVTGWEIVEKYINENLSQPCLTFIIEFERQNEIYFTKRTLNEFLELFKSLQKHTKYLFPKLKQNKLENQSPKDLMEIFSKILQVVNIEQIGKHINFQQFLMPRDKLEEFIVNQVETFANNNMNETPQSYQKSSDASQRLESLRRKCSASPQQLDLNDSQVAHTMSFGQQNLQKQVSIDILFSKTDNRPKYEQICVIDWDYGEPDESFVIMHGKSNLNTEIDEDVYFLIKFIKYKKNIPQYYVKRSLKDFNQLRDYYELIYESRQFPSLTQPNKSINNANKESFRHDSTFDSLKNQINYFFEYLIQNQLTSLNLKKFLEENSQILDENENYSNQNLESDSSHFMKNGNLN</sequence>
<keyword evidence="4" id="KW-1185">Reference proteome</keyword>
<keyword evidence="2" id="KW-1133">Transmembrane helix</keyword>
<feature type="transmembrane region" description="Helical" evidence="2">
    <location>
        <begin position="82"/>
        <end position="103"/>
    </location>
</feature>
<dbReference type="InParanoid" id="I7M7G7"/>
<dbReference type="InterPro" id="IPR036871">
    <property type="entry name" value="PX_dom_sf"/>
</dbReference>
<proteinExistence type="predicted"/>
<accession>I7M7G7</accession>
<evidence type="ECO:0000313" key="3">
    <source>
        <dbReference type="EMBL" id="EAR92968.2"/>
    </source>
</evidence>
<dbReference type="EMBL" id="GG662740">
    <property type="protein sequence ID" value="EAR92968.2"/>
    <property type="molecule type" value="Genomic_DNA"/>
</dbReference>
<feature type="region of interest" description="Disordered" evidence="1">
    <location>
        <begin position="575"/>
        <end position="594"/>
    </location>
</feature>
<keyword evidence="2 3" id="KW-0812">Transmembrane</keyword>
<dbReference type="AlphaFoldDB" id="I7M7G7"/>
<dbReference type="SUPFAM" id="SSF64268">
    <property type="entry name" value="PX domain"/>
    <property type="match status" value="1"/>
</dbReference>
<protein>
    <submittedName>
        <fullName evidence="3">Transmembrane protein, putative</fullName>
    </submittedName>
</protein>
<evidence type="ECO:0000313" key="4">
    <source>
        <dbReference type="Proteomes" id="UP000009168"/>
    </source>
</evidence>
<dbReference type="RefSeq" id="XP_001013213.2">
    <property type="nucleotide sequence ID" value="XM_001013213.3"/>
</dbReference>
<dbReference type="KEGG" id="tet:TTHERM_00295810"/>
<gene>
    <name evidence="3" type="ORF">TTHERM_00295810</name>
</gene>
<feature type="transmembrane region" description="Helical" evidence="2">
    <location>
        <begin position="115"/>
        <end position="138"/>
    </location>
</feature>
<feature type="transmembrane region" description="Helical" evidence="2">
    <location>
        <begin position="54"/>
        <end position="76"/>
    </location>
</feature>
<reference evidence="4" key="1">
    <citation type="journal article" date="2006" name="PLoS Biol.">
        <title>Macronuclear genome sequence of the ciliate Tetrahymena thermophila, a model eukaryote.</title>
        <authorList>
            <person name="Eisen J.A."/>
            <person name="Coyne R.S."/>
            <person name="Wu M."/>
            <person name="Wu D."/>
            <person name="Thiagarajan M."/>
            <person name="Wortman J.R."/>
            <person name="Badger J.H."/>
            <person name="Ren Q."/>
            <person name="Amedeo P."/>
            <person name="Jones K.M."/>
            <person name="Tallon L.J."/>
            <person name="Delcher A.L."/>
            <person name="Salzberg S.L."/>
            <person name="Silva J.C."/>
            <person name="Haas B.J."/>
            <person name="Majoros W.H."/>
            <person name="Farzad M."/>
            <person name="Carlton J.M."/>
            <person name="Smith R.K. Jr."/>
            <person name="Garg J."/>
            <person name="Pearlman R.E."/>
            <person name="Karrer K.M."/>
            <person name="Sun L."/>
            <person name="Manning G."/>
            <person name="Elde N.C."/>
            <person name="Turkewitz A.P."/>
            <person name="Asai D.J."/>
            <person name="Wilkes D.E."/>
            <person name="Wang Y."/>
            <person name="Cai H."/>
            <person name="Collins K."/>
            <person name="Stewart B.A."/>
            <person name="Lee S.R."/>
            <person name="Wilamowska K."/>
            <person name="Weinberg Z."/>
            <person name="Ruzzo W.L."/>
            <person name="Wloga D."/>
            <person name="Gaertig J."/>
            <person name="Frankel J."/>
            <person name="Tsao C.-C."/>
            <person name="Gorovsky M.A."/>
            <person name="Keeling P.J."/>
            <person name="Waller R.F."/>
            <person name="Patron N.J."/>
            <person name="Cherry J.M."/>
            <person name="Stover N.A."/>
            <person name="Krieger C.J."/>
            <person name="del Toro C."/>
            <person name="Ryder H.F."/>
            <person name="Williamson S.C."/>
            <person name="Barbeau R.A."/>
            <person name="Hamilton E.P."/>
            <person name="Orias E."/>
        </authorList>
    </citation>
    <scope>NUCLEOTIDE SEQUENCE [LARGE SCALE GENOMIC DNA]</scope>
    <source>
        <strain evidence="4">SB210</strain>
    </source>
</reference>
<evidence type="ECO:0000256" key="2">
    <source>
        <dbReference type="SAM" id="Phobius"/>
    </source>
</evidence>
<feature type="transmembrane region" description="Helical" evidence="2">
    <location>
        <begin position="15"/>
        <end position="34"/>
    </location>
</feature>
<dbReference type="Proteomes" id="UP000009168">
    <property type="component" value="Unassembled WGS sequence"/>
</dbReference>
<dbReference type="GeneID" id="7834554"/>
<dbReference type="GO" id="GO:0035091">
    <property type="term" value="F:phosphatidylinositol binding"/>
    <property type="evidence" value="ECO:0007669"/>
    <property type="project" value="InterPro"/>
</dbReference>